<feature type="domain" description="Telomere length regulation protein conserved" evidence="3">
    <location>
        <begin position="563"/>
        <end position="683"/>
    </location>
</feature>
<dbReference type="AlphaFoldDB" id="A0A8H7U6J0"/>
<gene>
    <name evidence="4" type="ORF">IEO21_00548</name>
</gene>
<dbReference type="EMBL" id="JADOXO010000003">
    <property type="protein sequence ID" value="KAF9821702.1"/>
    <property type="molecule type" value="Genomic_DNA"/>
</dbReference>
<dbReference type="Proteomes" id="UP000639403">
    <property type="component" value="Unassembled WGS sequence"/>
</dbReference>
<dbReference type="GO" id="GO:0051879">
    <property type="term" value="F:Hsp90 protein binding"/>
    <property type="evidence" value="ECO:0007669"/>
    <property type="project" value="TreeGrafter"/>
</dbReference>
<sequence length="1006" mass="110570">MSAEYLDTTLSQIRELIARLQAPVPDTPALLQLLSAPLDYLGLLPPKFRQYNVSPLPIDSLHIYRHIPPLQRALLEQIIPSWEHILAQEGNQALLEQYFCPDAISFTSPSAGQVATLAYSAILSSPLTASSIRILVRLVKSYPIDVLHSVVYSSRNTGTSGKQEIAWEDCVRNLAAIPAKVANAHGGKAEIPVELQQGTYFDGLSIRCERLIDTLAATSSRDSVSSLTYLLGKLVNVGVFPPSHPTSPSEPSFFRATLPAIRARLSVPNASYTAMWHKVLTSLPSFSTLQSIVTSLFASLADIPSDFNATPLARSLVKREAQLLKDLLGRPCSENGELLDCVSAVALGREWPEGHARIFACWTAGAEKDESDAEVLSKVVDIWTNPDHIRHSILSRHRYMTSLLLLTLASSRPPEPTFQLLAFSPPFIRAISTYISHLDPAVRRCGMLVAEEVARGAGKKLDFGEWDGDAHGRDWCRRLRALMRERDADADVDLAPPLEDELETSGMPARPTVADAGYDSDDSLTGYASPPASSRSASPTPSELEEIERDPTLRVGQKSVPHPVYLAQLGELVRSTSGVRSEQEDMQAQKHEVALNVAEELIRRKRAYGTELEENAVNLVHGFLGLQDSYDIEGFEKKRQAALIALVACCPRKAAPTLIEEFFRNQYSTNQRYVTLNALAVGARELASMPLPPNSYTSKIPADRLTFPSKRLPPAMHKKYITAGDQMHSNDPVRYLLDGISREAIERGKEATEDKVPAVVRERQLRIRQTPKISEMPAGGSSLSRLPAGLAPPKVATFTEVAAECFICPLVNRFWLFLRDEQAREARTMHQPALHRYRGAGTGLVLNAMVLSRMLGTLAVLVHAARHAKEWLAIMAPDALELAVTLGTRPVSVAEGDDDDDEPDEARTGEKQNTKEKAALELALIVLDGSLELDEGRSLGLEHTALLFGAEEWAKEVFSKLESGVRTVGEGGEHEVRLRRAAAGVLLKVDELTSKWRRSMIDFASL</sequence>
<evidence type="ECO:0000256" key="2">
    <source>
        <dbReference type="SAM" id="MobiDB-lite"/>
    </source>
</evidence>
<protein>
    <recommendedName>
        <fullName evidence="3">Telomere length regulation protein conserved domain-containing protein</fullName>
    </recommendedName>
</protein>
<dbReference type="InterPro" id="IPR051970">
    <property type="entry name" value="TEL2_Regulation"/>
</dbReference>
<accession>A0A8H7U6J0</accession>
<dbReference type="InterPro" id="IPR038528">
    <property type="entry name" value="TEL2_C_sf"/>
</dbReference>
<comment type="caution">
    <text evidence="4">The sequence shown here is derived from an EMBL/GenBank/DDBJ whole genome shotgun (WGS) entry which is preliminary data.</text>
</comment>
<feature type="compositionally biased region" description="Acidic residues" evidence="2">
    <location>
        <begin position="895"/>
        <end position="904"/>
    </location>
</feature>
<dbReference type="Pfam" id="PF10193">
    <property type="entry name" value="Telomere_reg-2"/>
    <property type="match status" value="1"/>
</dbReference>
<organism evidence="4 5">
    <name type="scientific">Rhodonia placenta</name>
    <dbReference type="NCBI Taxonomy" id="104341"/>
    <lineage>
        <taxon>Eukaryota</taxon>
        <taxon>Fungi</taxon>
        <taxon>Dikarya</taxon>
        <taxon>Basidiomycota</taxon>
        <taxon>Agaricomycotina</taxon>
        <taxon>Agaricomycetes</taxon>
        <taxon>Polyporales</taxon>
        <taxon>Adustoporiaceae</taxon>
        <taxon>Rhodonia</taxon>
    </lineage>
</organism>
<comment type="similarity">
    <text evidence="1">Belongs to the TEL2 family.</text>
</comment>
<dbReference type="GO" id="GO:0005829">
    <property type="term" value="C:cytosol"/>
    <property type="evidence" value="ECO:0007669"/>
    <property type="project" value="TreeGrafter"/>
</dbReference>
<evidence type="ECO:0000313" key="4">
    <source>
        <dbReference type="EMBL" id="KAF9821702.1"/>
    </source>
</evidence>
<feature type="compositionally biased region" description="Acidic residues" evidence="2">
    <location>
        <begin position="491"/>
        <end position="503"/>
    </location>
</feature>
<dbReference type="Gene3D" id="1.25.40.720">
    <property type="entry name" value="Telomere length regulation protein 2, C-terminal domain"/>
    <property type="match status" value="1"/>
</dbReference>
<evidence type="ECO:0000256" key="1">
    <source>
        <dbReference type="ARBA" id="ARBA00006133"/>
    </source>
</evidence>
<dbReference type="GO" id="GO:0051083">
    <property type="term" value="P:'de novo' cotranslational protein folding"/>
    <property type="evidence" value="ECO:0007669"/>
    <property type="project" value="TreeGrafter"/>
</dbReference>
<dbReference type="PANTHER" id="PTHR15830">
    <property type="entry name" value="TELOMERE LENGTH REGULATION PROTEIN TEL2 FAMILY MEMBER"/>
    <property type="match status" value="1"/>
</dbReference>
<proteinExistence type="inferred from homology"/>
<feature type="region of interest" description="Disordered" evidence="2">
    <location>
        <begin position="491"/>
        <end position="555"/>
    </location>
</feature>
<feature type="region of interest" description="Disordered" evidence="2">
    <location>
        <begin position="891"/>
        <end position="913"/>
    </location>
</feature>
<feature type="compositionally biased region" description="Low complexity" evidence="2">
    <location>
        <begin position="528"/>
        <end position="542"/>
    </location>
</feature>
<dbReference type="PANTHER" id="PTHR15830:SF10">
    <property type="entry name" value="TELOMERE LENGTH REGULATION PROTEIN TEL2 HOMOLOG"/>
    <property type="match status" value="1"/>
</dbReference>
<evidence type="ECO:0000313" key="5">
    <source>
        <dbReference type="Proteomes" id="UP000639403"/>
    </source>
</evidence>
<reference evidence="4" key="2">
    <citation type="journal article" name="Front. Microbiol.">
        <title>Degradative Capacity of Two Strains of Rhodonia placenta: From Phenotype to Genotype.</title>
        <authorList>
            <person name="Kolle M."/>
            <person name="Horta M.A.C."/>
            <person name="Nowrousian M."/>
            <person name="Ohm R.A."/>
            <person name="Benz J.P."/>
            <person name="Pilgard A."/>
        </authorList>
    </citation>
    <scope>NUCLEOTIDE SEQUENCE</scope>
    <source>
        <strain evidence="4">FPRL280</strain>
    </source>
</reference>
<name>A0A8H7U6J0_9APHY</name>
<evidence type="ECO:0000259" key="3">
    <source>
        <dbReference type="Pfam" id="PF10193"/>
    </source>
</evidence>
<dbReference type="InterPro" id="IPR019337">
    <property type="entry name" value="Telomere_length_regulation_dom"/>
</dbReference>
<reference evidence="4" key="1">
    <citation type="submission" date="2020-11" db="EMBL/GenBank/DDBJ databases">
        <authorList>
            <person name="Koelle M."/>
            <person name="Horta M.A.C."/>
            <person name="Nowrousian M."/>
            <person name="Ohm R.A."/>
            <person name="Benz P."/>
            <person name="Pilgard A."/>
        </authorList>
    </citation>
    <scope>NUCLEOTIDE SEQUENCE</scope>
    <source>
        <strain evidence="4">FPRL280</strain>
    </source>
</reference>
<dbReference type="GO" id="GO:0042162">
    <property type="term" value="F:telomeric DNA binding"/>
    <property type="evidence" value="ECO:0007669"/>
    <property type="project" value="TreeGrafter"/>
</dbReference>